<dbReference type="Pfam" id="PF12796">
    <property type="entry name" value="Ank_2"/>
    <property type="match status" value="1"/>
</dbReference>
<keyword evidence="5" id="KW-1185">Reference proteome</keyword>
<dbReference type="PANTHER" id="PTHR24171">
    <property type="entry name" value="ANKYRIN REPEAT DOMAIN-CONTAINING PROTEIN 39-RELATED"/>
    <property type="match status" value="1"/>
</dbReference>
<comment type="caution">
    <text evidence="4">The sequence shown here is derived from an EMBL/GenBank/DDBJ whole genome shotgun (WGS) entry which is preliminary data.</text>
</comment>
<reference evidence="4" key="1">
    <citation type="journal article" date="2019" name="bioRxiv">
        <title>The Genome of the Zebra Mussel, Dreissena polymorpha: A Resource for Invasive Species Research.</title>
        <authorList>
            <person name="McCartney M.A."/>
            <person name="Auch B."/>
            <person name="Kono T."/>
            <person name="Mallez S."/>
            <person name="Zhang Y."/>
            <person name="Obille A."/>
            <person name="Becker A."/>
            <person name="Abrahante J.E."/>
            <person name="Garbe J."/>
            <person name="Badalamenti J.P."/>
            <person name="Herman A."/>
            <person name="Mangelson H."/>
            <person name="Liachko I."/>
            <person name="Sullivan S."/>
            <person name="Sone E.D."/>
            <person name="Koren S."/>
            <person name="Silverstein K.A.T."/>
            <person name="Beckman K.B."/>
            <person name="Gohl D.M."/>
        </authorList>
    </citation>
    <scope>NUCLEOTIDE SEQUENCE</scope>
    <source>
        <strain evidence="4">Duluth1</strain>
        <tissue evidence="4">Whole animal</tissue>
    </source>
</reference>
<dbReference type="PROSITE" id="PS50088">
    <property type="entry name" value="ANK_REPEAT"/>
    <property type="match status" value="2"/>
</dbReference>
<dbReference type="AlphaFoldDB" id="A0A9D4I0T5"/>
<feature type="repeat" description="ANK" evidence="3">
    <location>
        <begin position="34"/>
        <end position="57"/>
    </location>
</feature>
<evidence type="ECO:0000313" key="5">
    <source>
        <dbReference type="Proteomes" id="UP000828390"/>
    </source>
</evidence>
<sequence>MRMTPLHLAAIDGDVQIMEILVEKGAKIDVMNQEQQTPLHKACTHNSVACIEYLLKK</sequence>
<evidence type="ECO:0000256" key="3">
    <source>
        <dbReference type="PROSITE-ProRule" id="PRU00023"/>
    </source>
</evidence>
<dbReference type="InterPro" id="IPR002110">
    <property type="entry name" value="Ankyrin_rpt"/>
</dbReference>
<reference evidence="4" key="2">
    <citation type="submission" date="2020-11" db="EMBL/GenBank/DDBJ databases">
        <authorList>
            <person name="McCartney M.A."/>
            <person name="Auch B."/>
            <person name="Kono T."/>
            <person name="Mallez S."/>
            <person name="Becker A."/>
            <person name="Gohl D.M."/>
            <person name="Silverstein K.A.T."/>
            <person name="Koren S."/>
            <person name="Bechman K.B."/>
            <person name="Herman A."/>
            <person name="Abrahante J.E."/>
            <person name="Garbe J."/>
        </authorList>
    </citation>
    <scope>NUCLEOTIDE SEQUENCE</scope>
    <source>
        <strain evidence="4">Duluth1</strain>
        <tissue evidence="4">Whole animal</tissue>
    </source>
</reference>
<dbReference type="Proteomes" id="UP000828390">
    <property type="component" value="Unassembled WGS sequence"/>
</dbReference>
<proteinExistence type="predicted"/>
<dbReference type="SUPFAM" id="SSF48403">
    <property type="entry name" value="Ankyrin repeat"/>
    <property type="match status" value="1"/>
</dbReference>
<accession>A0A9D4I0T5</accession>
<organism evidence="4 5">
    <name type="scientific">Dreissena polymorpha</name>
    <name type="common">Zebra mussel</name>
    <name type="synonym">Mytilus polymorpha</name>
    <dbReference type="NCBI Taxonomy" id="45954"/>
    <lineage>
        <taxon>Eukaryota</taxon>
        <taxon>Metazoa</taxon>
        <taxon>Spiralia</taxon>
        <taxon>Lophotrochozoa</taxon>
        <taxon>Mollusca</taxon>
        <taxon>Bivalvia</taxon>
        <taxon>Autobranchia</taxon>
        <taxon>Heteroconchia</taxon>
        <taxon>Euheterodonta</taxon>
        <taxon>Imparidentia</taxon>
        <taxon>Neoheterodontei</taxon>
        <taxon>Myida</taxon>
        <taxon>Dreissenoidea</taxon>
        <taxon>Dreissenidae</taxon>
        <taxon>Dreissena</taxon>
    </lineage>
</organism>
<name>A0A9D4I0T5_DREPO</name>
<dbReference type="InterPro" id="IPR036770">
    <property type="entry name" value="Ankyrin_rpt-contain_sf"/>
</dbReference>
<dbReference type="Gene3D" id="1.25.40.20">
    <property type="entry name" value="Ankyrin repeat-containing domain"/>
    <property type="match status" value="1"/>
</dbReference>
<keyword evidence="1" id="KW-0677">Repeat</keyword>
<dbReference type="SMART" id="SM00248">
    <property type="entry name" value="ANK"/>
    <property type="match status" value="1"/>
</dbReference>
<evidence type="ECO:0000313" key="4">
    <source>
        <dbReference type="EMBL" id="KAH3739973.1"/>
    </source>
</evidence>
<feature type="repeat" description="ANK" evidence="3">
    <location>
        <begin position="1"/>
        <end position="33"/>
    </location>
</feature>
<dbReference type="PROSITE" id="PS50297">
    <property type="entry name" value="ANK_REP_REGION"/>
    <property type="match status" value="2"/>
</dbReference>
<evidence type="ECO:0000256" key="2">
    <source>
        <dbReference type="ARBA" id="ARBA00023043"/>
    </source>
</evidence>
<evidence type="ECO:0000256" key="1">
    <source>
        <dbReference type="ARBA" id="ARBA00022737"/>
    </source>
</evidence>
<gene>
    <name evidence="4" type="ORF">DPMN_046665</name>
</gene>
<protein>
    <submittedName>
        <fullName evidence="4">Uncharacterized protein</fullName>
    </submittedName>
</protein>
<dbReference type="EMBL" id="JAIWYP010000011">
    <property type="protein sequence ID" value="KAH3739973.1"/>
    <property type="molecule type" value="Genomic_DNA"/>
</dbReference>
<keyword evidence="2 3" id="KW-0040">ANK repeat</keyword>